<dbReference type="InterPro" id="IPR016102">
    <property type="entry name" value="Succinyl-CoA_synth-like"/>
</dbReference>
<feature type="binding site" evidence="5">
    <location>
        <position position="257"/>
    </location>
    <ligand>
        <name>substrate</name>
        <note>ligand shared with subunit alpha</note>
    </ligand>
</feature>
<dbReference type="PIRSF" id="PIRSF001554">
    <property type="entry name" value="SucCS_beta"/>
    <property type="match status" value="1"/>
</dbReference>
<name>A0ABU2CM69_9MICO</name>
<comment type="similarity">
    <text evidence="5">Belongs to the succinate/malate CoA ligase beta subunit family.</text>
</comment>
<keyword evidence="2 5" id="KW-0479">Metal-binding</keyword>
<feature type="domain" description="ATP-grasp" evidence="7">
    <location>
        <begin position="9"/>
        <end position="224"/>
    </location>
</feature>
<accession>A0ABU2CM69</accession>
<feature type="binding site" evidence="5">
    <location>
        <position position="100"/>
    </location>
    <ligand>
        <name>ATP</name>
        <dbReference type="ChEBI" id="CHEBI:30616"/>
    </ligand>
</feature>
<evidence type="ECO:0000313" key="9">
    <source>
        <dbReference type="Proteomes" id="UP001183585"/>
    </source>
</evidence>
<dbReference type="Gene3D" id="3.30.1490.20">
    <property type="entry name" value="ATP-grasp fold, A domain"/>
    <property type="match status" value="1"/>
</dbReference>
<feature type="binding site" evidence="5">
    <location>
        <position position="95"/>
    </location>
    <ligand>
        <name>ATP</name>
        <dbReference type="ChEBI" id="CHEBI:30616"/>
    </ligand>
</feature>
<proteinExistence type="inferred from homology"/>
<dbReference type="InterPro" id="IPR013650">
    <property type="entry name" value="ATP-grasp_succ-CoA_synth-type"/>
</dbReference>
<comment type="caution">
    <text evidence="8">The sequence shown here is derived from an EMBL/GenBank/DDBJ whole genome shotgun (WGS) entry which is preliminary data.</text>
</comment>
<evidence type="ECO:0000256" key="3">
    <source>
        <dbReference type="ARBA" id="ARBA00022741"/>
    </source>
</evidence>
<dbReference type="InterPro" id="IPR005809">
    <property type="entry name" value="Succ_CoA_ligase-like_bsu"/>
</dbReference>
<comment type="function">
    <text evidence="5">Succinyl-CoA synthetase functions in the citric acid cycle (TCA), coupling the hydrolysis of succinyl-CoA to the synthesis of either ATP or GTP and thus represents the only step of substrate-level phosphorylation in the TCA. The beta subunit provides nucleotide specificity of the enzyme and binds the substrate succinate, while the binding sites for coenzyme A and phosphate are found in the alpha subunit.</text>
</comment>
<dbReference type="InterPro" id="IPR011761">
    <property type="entry name" value="ATP-grasp"/>
</dbReference>
<dbReference type="PANTHER" id="PTHR11815:SF10">
    <property type="entry name" value="SUCCINATE--COA LIGASE [GDP-FORMING] SUBUNIT BETA, MITOCHONDRIAL"/>
    <property type="match status" value="1"/>
</dbReference>
<dbReference type="EC" id="6.2.1.5" evidence="5"/>
<dbReference type="GO" id="GO:0004775">
    <property type="term" value="F:succinate-CoA ligase (ADP-forming) activity"/>
    <property type="evidence" value="ECO:0007669"/>
    <property type="project" value="UniProtKB-EC"/>
</dbReference>
<comment type="catalytic activity">
    <reaction evidence="5">
        <text>succinate + ATP + CoA = succinyl-CoA + ADP + phosphate</text>
        <dbReference type="Rhea" id="RHEA:17661"/>
        <dbReference type="ChEBI" id="CHEBI:30031"/>
        <dbReference type="ChEBI" id="CHEBI:30616"/>
        <dbReference type="ChEBI" id="CHEBI:43474"/>
        <dbReference type="ChEBI" id="CHEBI:57287"/>
        <dbReference type="ChEBI" id="CHEBI:57292"/>
        <dbReference type="ChEBI" id="CHEBI:456216"/>
        <dbReference type="EC" id="6.2.1.5"/>
    </reaction>
</comment>
<dbReference type="Gene3D" id="3.30.470.20">
    <property type="entry name" value="ATP-grasp fold, B domain"/>
    <property type="match status" value="1"/>
</dbReference>
<comment type="subunit">
    <text evidence="5">Heterotetramer of two alpha and two beta subunits.</text>
</comment>
<keyword evidence="9" id="KW-1185">Reference proteome</keyword>
<dbReference type="SUPFAM" id="SSF52210">
    <property type="entry name" value="Succinyl-CoA synthetase domains"/>
    <property type="match status" value="1"/>
</dbReference>
<feature type="binding site" evidence="5">
    <location>
        <begin position="53"/>
        <end position="55"/>
    </location>
    <ligand>
        <name>ATP</name>
        <dbReference type="ChEBI" id="CHEBI:30616"/>
    </ligand>
</feature>
<feature type="binding site" evidence="5">
    <location>
        <position position="46"/>
    </location>
    <ligand>
        <name>ATP</name>
        <dbReference type="ChEBI" id="CHEBI:30616"/>
    </ligand>
</feature>
<evidence type="ECO:0000256" key="2">
    <source>
        <dbReference type="ARBA" id="ARBA00022723"/>
    </source>
</evidence>
<dbReference type="PROSITE" id="PS50975">
    <property type="entry name" value="ATP_GRASP"/>
    <property type="match status" value="1"/>
</dbReference>
<comment type="catalytic activity">
    <reaction evidence="5">
        <text>GTP + succinate + CoA = succinyl-CoA + GDP + phosphate</text>
        <dbReference type="Rhea" id="RHEA:22120"/>
        <dbReference type="ChEBI" id="CHEBI:30031"/>
        <dbReference type="ChEBI" id="CHEBI:37565"/>
        <dbReference type="ChEBI" id="CHEBI:43474"/>
        <dbReference type="ChEBI" id="CHEBI:57287"/>
        <dbReference type="ChEBI" id="CHEBI:57292"/>
        <dbReference type="ChEBI" id="CHEBI:58189"/>
    </reaction>
</comment>
<dbReference type="HAMAP" id="MF_00558">
    <property type="entry name" value="Succ_CoA_beta"/>
    <property type="match status" value="1"/>
</dbReference>
<gene>
    <name evidence="5" type="primary">sucC</name>
    <name evidence="8" type="ORF">J2S48_001950</name>
</gene>
<dbReference type="Pfam" id="PF00549">
    <property type="entry name" value="Ligase_CoA"/>
    <property type="match status" value="1"/>
</dbReference>
<comment type="pathway">
    <text evidence="5">Carbohydrate metabolism; tricarboxylic acid cycle; succinate from succinyl-CoA (ligase route): step 1/1.</text>
</comment>
<dbReference type="RefSeq" id="WP_274993282.1">
    <property type="nucleotide sequence ID" value="NZ_JAJQQP010000004.1"/>
</dbReference>
<keyword evidence="5 6" id="KW-0067">ATP-binding</keyword>
<comment type="cofactor">
    <cofactor evidence="5">
        <name>Mg(2+)</name>
        <dbReference type="ChEBI" id="CHEBI:18420"/>
    </cofactor>
    <text evidence="5">Binds 1 Mg(2+) ion per subunit.</text>
</comment>
<dbReference type="NCBIfam" id="TIGR01016">
    <property type="entry name" value="sucCoAbeta"/>
    <property type="match status" value="1"/>
</dbReference>
<dbReference type="InterPro" id="IPR013815">
    <property type="entry name" value="ATP_grasp_subdomain_1"/>
</dbReference>
<comment type="caution">
    <text evidence="5">Lacks conserved residue(s) required for the propagation of feature annotation.</text>
</comment>
<evidence type="ECO:0000256" key="1">
    <source>
        <dbReference type="ARBA" id="ARBA00022598"/>
    </source>
</evidence>
<feature type="binding site" evidence="5">
    <location>
        <position position="206"/>
    </location>
    <ligand>
        <name>Mg(2+)</name>
        <dbReference type="ChEBI" id="CHEBI:18420"/>
    </ligand>
</feature>
<feature type="binding site" evidence="5">
    <location>
        <position position="192"/>
    </location>
    <ligand>
        <name>Mg(2+)</name>
        <dbReference type="ChEBI" id="CHEBI:18420"/>
    </ligand>
</feature>
<dbReference type="NCBIfam" id="NF001913">
    <property type="entry name" value="PRK00696.1"/>
    <property type="match status" value="1"/>
</dbReference>
<dbReference type="SUPFAM" id="SSF56059">
    <property type="entry name" value="Glutathione synthetase ATP-binding domain-like"/>
    <property type="match status" value="1"/>
</dbReference>
<feature type="binding site" evidence="5">
    <location>
        <begin position="319"/>
        <end position="321"/>
    </location>
    <ligand>
        <name>substrate</name>
        <note>ligand shared with subunit alpha</note>
    </ligand>
</feature>
<dbReference type="PANTHER" id="PTHR11815">
    <property type="entry name" value="SUCCINYL-COA SYNTHETASE BETA CHAIN"/>
    <property type="match status" value="1"/>
</dbReference>
<dbReference type="Pfam" id="PF08442">
    <property type="entry name" value="ATP-grasp_2"/>
    <property type="match status" value="1"/>
</dbReference>
<evidence type="ECO:0000256" key="4">
    <source>
        <dbReference type="ARBA" id="ARBA00022842"/>
    </source>
</evidence>
<dbReference type="EMBL" id="JAVDYE010000001">
    <property type="protein sequence ID" value="MDR7382435.1"/>
    <property type="molecule type" value="Genomic_DNA"/>
</dbReference>
<dbReference type="InterPro" id="IPR005811">
    <property type="entry name" value="SUCC_ACL_C"/>
</dbReference>
<dbReference type="InterPro" id="IPR017866">
    <property type="entry name" value="Succ-CoA_synthase_bsu_CS"/>
</dbReference>
<dbReference type="PROSITE" id="PS01217">
    <property type="entry name" value="SUCCINYL_COA_LIG_3"/>
    <property type="match status" value="1"/>
</dbReference>
<sequence length="390" mass="40417">MDLFEYQARDIFEKHGVPVLGGVVATTPEEAREGAEKLGGGTVVVKAQVKTGGRGKAGGVKLAHSPEETAAKAGEILGMDIKGHTVHRVMVAQGAKIAEEFYFSVLLDRSNRNYLAMCSVEGGVEIEQLAVERPEALARIAVDPAVGIDEAKAAEIVDAAGFADDIKGKVADVIRGLWAVFKAEDATLVEVNPLVKTEDGEIVALDGKVTLDENAGFRHADHAELEDSAAADPLEAKAKENDLNYVKLDGEVGIIGNGAGLVMSTLDVVAYAGEKHGGVKPANFLDIGGGANAKVMANGLDVILGDEQVKAVFVNVFGGITACDEVANGIVGALDLLGDTATKPLVVRLDGNNVELGRQILTERNHPLVTLADTMDGGADLAAAKAAAAA</sequence>
<protein>
    <recommendedName>
        <fullName evidence="5">Succinate--CoA ligase [ADP-forming] subunit beta</fullName>
        <ecNumber evidence="5">6.2.1.5</ecNumber>
    </recommendedName>
    <alternativeName>
        <fullName evidence="5">Succinyl-CoA synthetase subunit beta</fullName>
        <shortName evidence="5">SCS-beta</shortName>
    </alternativeName>
</protein>
<keyword evidence="4 5" id="KW-0460">Magnesium</keyword>
<reference evidence="8 9" key="1">
    <citation type="submission" date="2023-07" db="EMBL/GenBank/DDBJ databases">
        <title>Sequencing the genomes of 1000 actinobacteria strains.</title>
        <authorList>
            <person name="Klenk H.-P."/>
        </authorList>
    </citation>
    <scope>NUCLEOTIDE SEQUENCE [LARGE SCALE GENOMIC DNA]</scope>
    <source>
        <strain evidence="8 9">DSM 45554</strain>
    </source>
</reference>
<keyword evidence="5" id="KW-0816">Tricarboxylic acid cycle</keyword>
<dbReference type="Gene3D" id="3.40.50.261">
    <property type="entry name" value="Succinyl-CoA synthetase domains"/>
    <property type="match status" value="1"/>
</dbReference>
<evidence type="ECO:0000256" key="6">
    <source>
        <dbReference type="PROSITE-ProRule" id="PRU00409"/>
    </source>
</evidence>
<keyword evidence="1 5" id="KW-0436">Ligase</keyword>
<keyword evidence="3 5" id="KW-0547">Nucleotide-binding</keyword>
<organism evidence="8 9">
    <name type="scientific">Promicromonospora iranensis</name>
    <dbReference type="NCBI Taxonomy" id="1105144"/>
    <lineage>
        <taxon>Bacteria</taxon>
        <taxon>Bacillati</taxon>
        <taxon>Actinomycetota</taxon>
        <taxon>Actinomycetes</taxon>
        <taxon>Micrococcales</taxon>
        <taxon>Promicromonosporaceae</taxon>
        <taxon>Promicromonospora</taxon>
    </lineage>
</organism>
<dbReference type="Proteomes" id="UP001183585">
    <property type="component" value="Unassembled WGS sequence"/>
</dbReference>
<evidence type="ECO:0000313" key="8">
    <source>
        <dbReference type="EMBL" id="MDR7382435.1"/>
    </source>
</evidence>
<evidence type="ECO:0000256" key="5">
    <source>
        <dbReference type="HAMAP-Rule" id="MF_00558"/>
    </source>
</evidence>
<evidence type="ECO:0000259" key="7">
    <source>
        <dbReference type="PROSITE" id="PS50975"/>
    </source>
</evidence>